<reference evidence="1 2" key="1">
    <citation type="submission" date="2017-08" db="EMBL/GenBank/DDBJ databases">
        <title>Infants hospitalized years apart are colonized by the same room-sourced microbial strains.</title>
        <authorList>
            <person name="Brooks B."/>
            <person name="Olm M.R."/>
            <person name="Firek B.A."/>
            <person name="Baker R."/>
            <person name="Thomas B.C."/>
            <person name="Morowitz M.J."/>
            <person name="Banfield J.F."/>
        </authorList>
    </citation>
    <scope>NUCLEOTIDE SEQUENCE [LARGE SCALE GENOMIC DNA]</scope>
    <source>
        <strain evidence="1">S2_003_000_R2_14</strain>
    </source>
</reference>
<accession>A0A2W5TSM5</accession>
<dbReference type="Proteomes" id="UP000249061">
    <property type="component" value="Unassembled WGS sequence"/>
</dbReference>
<gene>
    <name evidence="1" type="ORF">DI536_08690</name>
</gene>
<dbReference type="EMBL" id="QFQP01000005">
    <property type="protein sequence ID" value="PZR15516.1"/>
    <property type="molecule type" value="Genomic_DNA"/>
</dbReference>
<comment type="caution">
    <text evidence="1">The sequence shown here is derived from an EMBL/GenBank/DDBJ whole genome shotgun (WGS) entry which is preliminary data.</text>
</comment>
<proteinExistence type="predicted"/>
<sequence>MGVAFSGSPDVGCTGVVGTAGNSGCSVVFFRGGPKSKATPSTRLPLSTTRAVCVQTDAMAPLMAT</sequence>
<name>A0A2W5TSM5_9BACT</name>
<protein>
    <submittedName>
        <fullName evidence="1">Uncharacterized protein</fullName>
    </submittedName>
</protein>
<dbReference type="AlphaFoldDB" id="A0A2W5TSM5"/>
<organism evidence="1 2">
    <name type="scientific">Archangium gephyra</name>
    <dbReference type="NCBI Taxonomy" id="48"/>
    <lineage>
        <taxon>Bacteria</taxon>
        <taxon>Pseudomonadati</taxon>
        <taxon>Myxococcota</taxon>
        <taxon>Myxococcia</taxon>
        <taxon>Myxococcales</taxon>
        <taxon>Cystobacterineae</taxon>
        <taxon>Archangiaceae</taxon>
        <taxon>Archangium</taxon>
    </lineage>
</organism>
<evidence type="ECO:0000313" key="2">
    <source>
        <dbReference type="Proteomes" id="UP000249061"/>
    </source>
</evidence>
<evidence type="ECO:0000313" key="1">
    <source>
        <dbReference type="EMBL" id="PZR15516.1"/>
    </source>
</evidence>